<evidence type="ECO:0000256" key="1">
    <source>
        <dbReference type="ARBA" id="ARBA00022729"/>
    </source>
</evidence>
<dbReference type="HAMAP" id="MF_01186">
    <property type="entry name" value="LPS_assembly_LptE"/>
    <property type="match status" value="1"/>
</dbReference>
<dbReference type="OrthoDB" id="5801564at2"/>
<evidence type="ECO:0000256" key="3">
    <source>
        <dbReference type="ARBA" id="ARBA00023139"/>
    </source>
</evidence>
<evidence type="ECO:0000256" key="5">
    <source>
        <dbReference type="ARBA" id="ARBA00023288"/>
    </source>
</evidence>
<reference evidence="7 8" key="1">
    <citation type="submission" date="2019-03" db="EMBL/GenBank/DDBJ databases">
        <title>Genomic Encyclopedia of Type Strains, Phase IV (KMG-IV): sequencing the most valuable type-strain genomes for metagenomic binning, comparative biology and taxonomic classification.</title>
        <authorList>
            <person name="Goeker M."/>
        </authorList>
    </citation>
    <scope>NUCLEOTIDE SEQUENCE [LARGE SCALE GENOMIC DNA]</scope>
    <source>
        <strain evidence="7 8">DSM 16380</strain>
    </source>
</reference>
<dbReference type="Gene3D" id="3.30.160.150">
    <property type="entry name" value="Lipoprotein like domain"/>
    <property type="match status" value="1"/>
</dbReference>
<comment type="similarity">
    <text evidence="6">Belongs to the LptE lipoprotein family.</text>
</comment>
<accession>A0A4R2N9T5</accession>
<dbReference type="GO" id="GO:0009279">
    <property type="term" value="C:cell outer membrane"/>
    <property type="evidence" value="ECO:0007669"/>
    <property type="project" value="UniProtKB-UniRule"/>
</dbReference>
<keyword evidence="8" id="KW-1185">Reference proteome</keyword>
<name>A0A4R2N9T5_9PAST</name>
<dbReference type="GO" id="GO:0015920">
    <property type="term" value="P:lipopolysaccharide transport"/>
    <property type="evidence" value="ECO:0007669"/>
    <property type="project" value="TreeGrafter"/>
</dbReference>
<comment type="caution">
    <text evidence="7">The sequence shown here is derived from an EMBL/GenBank/DDBJ whole genome shotgun (WGS) entry which is preliminary data.</text>
</comment>
<dbReference type="Proteomes" id="UP000295537">
    <property type="component" value="Unassembled WGS sequence"/>
</dbReference>
<dbReference type="Pfam" id="PF04390">
    <property type="entry name" value="LptE"/>
    <property type="match status" value="1"/>
</dbReference>
<keyword evidence="2 6" id="KW-0472">Membrane</keyword>
<sequence length="170" mass="19011">MFKWLSLIFILCLSACGWQFKNSELLPAELRVLSFDSADPYSDMSRVLREQMELNGIQTVAKSDGVANIRLNAVASDARVVSVFKQAREAEKVLSLTVNATVTIPNKGSYPVETSVYRTFFDDSRAALAKSNESESIMKQMYQQASWQLLIKISSVYKTLAVSPEKQSVK</sequence>
<evidence type="ECO:0000256" key="4">
    <source>
        <dbReference type="ARBA" id="ARBA00023237"/>
    </source>
</evidence>
<dbReference type="GO" id="GO:0001530">
    <property type="term" value="F:lipopolysaccharide binding"/>
    <property type="evidence" value="ECO:0007669"/>
    <property type="project" value="TreeGrafter"/>
</dbReference>
<keyword evidence="4 6" id="KW-0998">Cell outer membrane</keyword>
<keyword evidence="1" id="KW-0732">Signal</keyword>
<protein>
    <recommendedName>
        <fullName evidence="6">LPS-assembly lipoprotein LptE</fullName>
    </recommendedName>
</protein>
<dbReference type="InterPro" id="IPR007485">
    <property type="entry name" value="LPS_assembly_LptE"/>
</dbReference>
<evidence type="ECO:0000313" key="7">
    <source>
        <dbReference type="EMBL" id="TCP17809.1"/>
    </source>
</evidence>
<dbReference type="PANTHER" id="PTHR38098:SF1">
    <property type="entry name" value="LPS-ASSEMBLY LIPOPROTEIN LPTE"/>
    <property type="match status" value="1"/>
</dbReference>
<keyword evidence="5 7" id="KW-0449">Lipoprotein</keyword>
<keyword evidence="3" id="KW-0564">Palmitate</keyword>
<evidence type="ECO:0000256" key="2">
    <source>
        <dbReference type="ARBA" id="ARBA00023136"/>
    </source>
</evidence>
<proteinExistence type="inferred from homology"/>
<dbReference type="AlphaFoldDB" id="A0A4R2N9T5"/>
<gene>
    <name evidence="6" type="primary">lptE</name>
    <name evidence="7" type="ORF">EV693_10438</name>
</gene>
<evidence type="ECO:0000313" key="8">
    <source>
        <dbReference type="Proteomes" id="UP000295537"/>
    </source>
</evidence>
<organism evidence="7 8">
    <name type="scientific">Nicoletella semolina</name>
    <dbReference type="NCBI Taxonomy" id="271160"/>
    <lineage>
        <taxon>Bacteria</taxon>
        <taxon>Pseudomonadati</taxon>
        <taxon>Pseudomonadota</taxon>
        <taxon>Gammaproteobacteria</taxon>
        <taxon>Pasteurellales</taxon>
        <taxon>Pasteurellaceae</taxon>
        <taxon>Nicoletella</taxon>
    </lineage>
</organism>
<dbReference type="EMBL" id="SLXJ01000004">
    <property type="protein sequence ID" value="TCP17809.1"/>
    <property type="molecule type" value="Genomic_DNA"/>
</dbReference>
<evidence type="ECO:0000256" key="6">
    <source>
        <dbReference type="HAMAP-Rule" id="MF_01186"/>
    </source>
</evidence>
<dbReference type="RefSeq" id="WP_132501050.1">
    <property type="nucleotide sequence ID" value="NZ_LVXA01000001.1"/>
</dbReference>
<comment type="subunit">
    <text evidence="6">Component of the lipopolysaccharide transport and assembly complex. Interacts with LptD.</text>
</comment>
<dbReference type="PANTHER" id="PTHR38098">
    <property type="entry name" value="LPS-ASSEMBLY LIPOPROTEIN LPTE"/>
    <property type="match status" value="1"/>
</dbReference>
<dbReference type="GO" id="GO:0043165">
    <property type="term" value="P:Gram-negative-bacterium-type cell outer membrane assembly"/>
    <property type="evidence" value="ECO:0007669"/>
    <property type="project" value="UniProtKB-UniRule"/>
</dbReference>
<comment type="function">
    <text evidence="6">Together with LptD, is involved in the assembly of lipopolysaccharide (LPS) at the surface of the outer membrane. Required for the proper assembly of LptD. Binds LPS and may serve as the LPS recognition site at the outer membrane.</text>
</comment>
<dbReference type="GO" id="GO:1990351">
    <property type="term" value="C:transporter complex"/>
    <property type="evidence" value="ECO:0007669"/>
    <property type="project" value="TreeGrafter"/>
</dbReference>